<protein>
    <submittedName>
        <fullName evidence="2">GD17668</fullName>
    </submittedName>
</protein>
<reference evidence="2 3" key="1">
    <citation type="journal article" date="2007" name="Nature">
        <title>Evolution of genes and genomes on the Drosophila phylogeny.</title>
        <authorList>
            <consortium name="Drosophila 12 Genomes Consortium"/>
            <person name="Clark A.G."/>
            <person name="Eisen M.B."/>
            <person name="Smith D.R."/>
            <person name="Bergman C.M."/>
            <person name="Oliver B."/>
            <person name="Markow T.A."/>
            <person name="Kaufman T.C."/>
            <person name="Kellis M."/>
            <person name="Gelbart W."/>
            <person name="Iyer V.N."/>
            <person name="Pollard D.A."/>
            <person name="Sackton T.B."/>
            <person name="Larracuente A.M."/>
            <person name="Singh N.D."/>
            <person name="Abad J.P."/>
            <person name="Abt D.N."/>
            <person name="Adryan B."/>
            <person name="Aguade M."/>
            <person name="Akashi H."/>
            <person name="Anderson W.W."/>
            <person name="Aquadro C.F."/>
            <person name="Ardell D.H."/>
            <person name="Arguello R."/>
            <person name="Artieri C.G."/>
            <person name="Barbash D.A."/>
            <person name="Barker D."/>
            <person name="Barsanti P."/>
            <person name="Batterham P."/>
            <person name="Batzoglou S."/>
            <person name="Begun D."/>
            <person name="Bhutkar A."/>
            <person name="Blanco E."/>
            <person name="Bosak S.A."/>
            <person name="Bradley R.K."/>
            <person name="Brand A.D."/>
            <person name="Brent M.R."/>
            <person name="Brooks A.N."/>
            <person name="Brown R.H."/>
            <person name="Butlin R.K."/>
            <person name="Caggese C."/>
            <person name="Calvi B.R."/>
            <person name="Bernardo de Carvalho A."/>
            <person name="Caspi A."/>
            <person name="Castrezana S."/>
            <person name="Celniker S.E."/>
            <person name="Chang J.L."/>
            <person name="Chapple C."/>
            <person name="Chatterji S."/>
            <person name="Chinwalla A."/>
            <person name="Civetta A."/>
            <person name="Clifton S.W."/>
            <person name="Comeron J.M."/>
            <person name="Costello J.C."/>
            <person name="Coyne J.A."/>
            <person name="Daub J."/>
            <person name="David R.G."/>
            <person name="Delcher A.L."/>
            <person name="Delehaunty K."/>
            <person name="Do C.B."/>
            <person name="Ebling H."/>
            <person name="Edwards K."/>
            <person name="Eickbush T."/>
            <person name="Evans J.D."/>
            <person name="Filipski A."/>
            <person name="Findeiss S."/>
            <person name="Freyhult E."/>
            <person name="Fulton L."/>
            <person name="Fulton R."/>
            <person name="Garcia A.C."/>
            <person name="Gardiner A."/>
            <person name="Garfield D.A."/>
            <person name="Garvin B.E."/>
            <person name="Gibson G."/>
            <person name="Gilbert D."/>
            <person name="Gnerre S."/>
            <person name="Godfrey J."/>
            <person name="Good R."/>
            <person name="Gotea V."/>
            <person name="Gravely B."/>
            <person name="Greenberg A.J."/>
            <person name="Griffiths-Jones S."/>
            <person name="Gross S."/>
            <person name="Guigo R."/>
            <person name="Gustafson E.A."/>
            <person name="Haerty W."/>
            <person name="Hahn M.W."/>
            <person name="Halligan D.L."/>
            <person name="Halpern A.L."/>
            <person name="Halter G.M."/>
            <person name="Han M.V."/>
            <person name="Heger A."/>
            <person name="Hillier L."/>
            <person name="Hinrichs A.S."/>
            <person name="Holmes I."/>
            <person name="Hoskins R.A."/>
            <person name="Hubisz M.J."/>
            <person name="Hultmark D."/>
            <person name="Huntley M.A."/>
            <person name="Jaffe D.B."/>
            <person name="Jagadeeshan S."/>
            <person name="Jeck W.R."/>
            <person name="Johnson J."/>
            <person name="Jones C.D."/>
            <person name="Jordan W.C."/>
            <person name="Karpen G.H."/>
            <person name="Kataoka E."/>
            <person name="Keightley P.D."/>
            <person name="Kheradpour P."/>
            <person name="Kirkness E.F."/>
            <person name="Koerich L.B."/>
            <person name="Kristiansen K."/>
            <person name="Kudrna D."/>
            <person name="Kulathinal R.J."/>
            <person name="Kumar S."/>
            <person name="Kwok R."/>
            <person name="Lander E."/>
            <person name="Langley C.H."/>
            <person name="Lapoint R."/>
            <person name="Lazzaro B.P."/>
            <person name="Lee S.J."/>
            <person name="Levesque L."/>
            <person name="Li R."/>
            <person name="Lin C.F."/>
            <person name="Lin M.F."/>
            <person name="Lindblad-Toh K."/>
            <person name="Llopart A."/>
            <person name="Long M."/>
            <person name="Low L."/>
            <person name="Lozovsky E."/>
            <person name="Lu J."/>
            <person name="Luo M."/>
            <person name="Machado C.A."/>
            <person name="Makalowski W."/>
            <person name="Marzo M."/>
            <person name="Matsuda M."/>
            <person name="Matzkin L."/>
            <person name="McAllister B."/>
            <person name="McBride C.S."/>
            <person name="McKernan B."/>
            <person name="McKernan K."/>
            <person name="Mendez-Lago M."/>
            <person name="Minx P."/>
            <person name="Mollenhauer M.U."/>
            <person name="Montooth K."/>
            <person name="Mount S.M."/>
            <person name="Mu X."/>
            <person name="Myers E."/>
            <person name="Negre B."/>
            <person name="Newfeld S."/>
            <person name="Nielsen R."/>
            <person name="Noor M.A."/>
            <person name="O'Grady P."/>
            <person name="Pachter L."/>
            <person name="Papaceit M."/>
            <person name="Parisi M.J."/>
            <person name="Parisi M."/>
            <person name="Parts L."/>
            <person name="Pedersen J.S."/>
            <person name="Pesole G."/>
            <person name="Phillippy A.M."/>
            <person name="Ponting C.P."/>
            <person name="Pop M."/>
            <person name="Porcelli D."/>
            <person name="Powell J.R."/>
            <person name="Prohaska S."/>
            <person name="Pruitt K."/>
            <person name="Puig M."/>
            <person name="Quesneville H."/>
            <person name="Ram K.R."/>
            <person name="Rand D."/>
            <person name="Rasmussen M.D."/>
            <person name="Reed L.K."/>
            <person name="Reenan R."/>
            <person name="Reily A."/>
            <person name="Remington K.A."/>
            <person name="Rieger T.T."/>
            <person name="Ritchie M.G."/>
            <person name="Robin C."/>
            <person name="Rogers Y.H."/>
            <person name="Rohde C."/>
            <person name="Rozas J."/>
            <person name="Rubenfield M.J."/>
            <person name="Ruiz A."/>
            <person name="Russo S."/>
            <person name="Salzberg S.L."/>
            <person name="Sanchez-Gracia A."/>
            <person name="Saranga D.J."/>
            <person name="Sato H."/>
            <person name="Schaeffer S.W."/>
            <person name="Schatz M.C."/>
            <person name="Schlenke T."/>
            <person name="Schwartz R."/>
            <person name="Segarra C."/>
            <person name="Singh R.S."/>
            <person name="Sirot L."/>
            <person name="Sirota M."/>
            <person name="Sisneros N.B."/>
            <person name="Smith C.D."/>
            <person name="Smith T.F."/>
            <person name="Spieth J."/>
            <person name="Stage D.E."/>
            <person name="Stark A."/>
            <person name="Stephan W."/>
            <person name="Strausberg R.L."/>
            <person name="Strempel S."/>
            <person name="Sturgill D."/>
            <person name="Sutton G."/>
            <person name="Sutton G.G."/>
            <person name="Tao W."/>
            <person name="Teichmann S."/>
            <person name="Tobari Y.N."/>
            <person name="Tomimura Y."/>
            <person name="Tsolas J.M."/>
            <person name="Valente V.L."/>
            <person name="Venter E."/>
            <person name="Venter J.C."/>
            <person name="Vicario S."/>
            <person name="Vieira F.G."/>
            <person name="Vilella A.J."/>
            <person name="Villasante A."/>
            <person name="Walenz B."/>
            <person name="Wang J."/>
            <person name="Wasserman M."/>
            <person name="Watts T."/>
            <person name="Wilson D."/>
            <person name="Wilson R.K."/>
            <person name="Wing R.A."/>
            <person name="Wolfner M.F."/>
            <person name="Wong A."/>
            <person name="Wong G.K."/>
            <person name="Wu C.I."/>
            <person name="Wu G."/>
            <person name="Yamamoto D."/>
            <person name="Yang H.P."/>
            <person name="Yang S.P."/>
            <person name="Yorke J.A."/>
            <person name="Yoshida K."/>
            <person name="Zdobnov E."/>
            <person name="Zhang P."/>
            <person name="Zhang Y."/>
            <person name="Zimin A.V."/>
            <person name="Baldwin J."/>
            <person name="Abdouelleil A."/>
            <person name="Abdulkadir J."/>
            <person name="Abebe A."/>
            <person name="Abera B."/>
            <person name="Abreu J."/>
            <person name="Acer S.C."/>
            <person name="Aftuck L."/>
            <person name="Alexander A."/>
            <person name="An P."/>
            <person name="Anderson E."/>
            <person name="Anderson S."/>
            <person name="Arachi H."/>
            <person name="Azer M."/>
            <person name="Bachantsang P."/>
            <person name="Barry A."/>
            <person name="Bayul T."/>
            <person name="Berlin A."/>
            <person name="Bessette D."/>
            <person name="Bloom T."/>
            <person name="Blye J."/>
            <person name="Boguslavskiy L."/>
            <person name="Bonnet C."/>
            <person name="Boukhgalter B."/>
            <person name="Bourzgui I."/>
            <person name="Brown A."/>
            <person name="Cahill P."/>
            <person name="Channer S."/>
            <person name="Cheshatsang Y."/>
            <person name="Chuda L."/>
            <person name="Citroen M."/>
            <person name="Collymore A."/>
            <person name="Cooke P."/>
            <person name="Costello M."/>
            <person name="D'Aco K."/>
            <person name="Daza R."/>
            <person name="De Haan G."/>
            <person name="DeGray S."/>
            <person name="DeMaso C."/>
            <person name="Dhargay N."/>
            <person name="Dooley K."/>
            <person name="Dooley E."/>
            <person name="Doricent M."/>
            <person name="Dorje P."/>
            <person name="Dorjee K."/>
            <person name="Dupes A."/>
            <person name="Elong R."/>
            <person name="Falk J."/>
            <person name="Farina A."/>
            <person name="Faro S."/>
            <person name="Ferguson D."/>
            <person name="Fisher S."/>
            <person name="Foley C.D."/>
            <person name="Franke A."/>
            <person name="Friedrich D."/>
            <person name="Gadbois L."/>
            <person name="Gearin G."/>
            <person name="Gearin C.R."/>
            <person name="Giannoukos G."/>
            <person name="Goode T."/>
            <person name="Graham J."/>
            <person name="Grandbois E."/>
            <person name="Grewal S."/>
            <person name="Gyaltsen K."/>
            <person name="Hafez N."/>
            <person name="Hagos B."/>
            <person name="Hall J."/>
            <person name="Henson C."/>
            <person name="Hollinger A."/>
            <person name="Honan T."/>
            <person name="Huard M.D."/>
            <person name="Hughes L."/>
            <person name="Hurhula B."/>
            <person name="Husby M.E."/>
            <person name="Kamat A."/>
            <person name="Kanga B."/>
            <person name="Kashin S."/>
            <person name="Khazanovich D."/>
            <person name="Kisner P."/>
            <person name="Lance K."/>
            <person name="Lara M."/>
            <person name="Lee W."/>
            <person name="Lennon N."/>
            <person name="Letendre F."/>
            <person name="LeVine R."/>
            <person name="Lipovsky A."/>
            <person name="Liu X."/>
            <person name="Liu J."/>
            <person name="Liu S."/>
            <person name="Lokyitsang T."/>
            <person name="Lokyitsang Y."/>
            <person name="Lubonja R."/>
            <person name="Lui A."/>
            <person name="MacDonald P."/>
            <person name="Magnisalis V."/>
            <person name="Maru K."/>
            <person name="Matthews C."/>
            <person name="McCusker W."/>
            <person name="McDonough S."/>
            <person name="Mehta T."/>
            <person name="Meldrim J."/>
            <person name="Meneus L."/>
            <person name="Mihai O."/>
            <person name="Mihalev A."/>
            <person name="Mihova T."/>
            <person name="Mittelman R."/>
            <person name="Mlenga V."/>
            <person name="Montmayeur A."/>
            <person name="Mulrain L."/>
            <person name="Navidi A."/>
            <person name="Naylor J."/>
            <person name="Negash T."/>
            <person name="Nguyen T."/>
            <person name="Nguyen N."/>
            <person name="Nicol R."/>
            <person name="Norbu C."/>
            <person name="Norbu N."/>
            <person name="Novod N."/>
            <person name="O'Neill B."/>
            <person name="Osman S."/>
            <person name="Markiewicz E."/>
            <person name="Oyono O.L."/>
            <person name="Patti C."/>
            <person name="Phunkhang P."/>
            <person name="Pierre F."/>
            <person name="Priest M."/>
            <person name="Raghuraman S."/>
            <person name="Rege F."/>
            <person name="Reyes R."/>
            <person name="Rise C."/>
            <person name="Rogov P."/>
            <person name="Ross K."/>
            <person name="Ryan E."/>
            <person name="Settipalli S."/>
            <person name="Shea T."/>
            <person name="Sherpa N."/>
            <person name="Shi L."/>
            <person name="Shih D."/>
            <person name="Sparrow T."/>
            <person name="Spaulding J."/>
            <person name="Stalker J."/>
            <person name="Stange-Thomann N."/>
            <person name="Stavropoulos S."/>
            <person name="Stone C."/>
            <person name="Strader C."/>
            <person name="Tesfaye S."/>
            <person name="Thomson T."/>
            <person name="Thoulutsang Y."/>
            <person name="Thoulutsang D."/>
            <person name="Topham K."/>
            <person name="Topping I."/>
            <person name="Tsamla T."/>
            <person name="Vassiliev H."/>
            <person name="Vo A."/>
            <person name="Wangchuk T."/>
            <person name="Wangdi T."/>
            <person name="Weiand M."/>
            <person name="Wilkinson J."/>
            <person name="Wilson A."/>
            <person name="Yadav S."/>
            <person name="Young G."/>
            <person name="Yu Q."/>
            <person name="Zembek L."/>
            <person name="Zhong D."/>
            <person name="Zimmer A."/>
            <person name="Zwirko Z."/>
            <person name="Jaffe D.B."/>
            <person name="Alvarez P."/>
            <person name="Brockman W."/>
            <person name="Butler J."/>
            <person name="Chin C."/>
            <person name="Gnerre S."/>
            <person name="Grabherr M."/>
            <person name="Kleber M."/>
            <person name="Mauceli E."/>
            <person name="MacCallum I."/>
        </authorList>
    </citation>
    <scope>NUCLEOTIDE SEQUENCE [LARGE SCALE GENOMIC DNA]</scope>
    <source>
        <strain evidence="3">white501</strain>
    </source>
</reference>
<gene>
    <name evidence="2" type="primary">Dsim\GD17668</name>
    <name evidence="2" type="ORF">Dsim_GD17668</name>
</gene>
<dbReference type="EMBL" id="CH982453">
    <property type="protein sequence ID" value="EDX15288.1"/>
    <property type="molecule type" value="Genomic_DNA"/>
</dbReference>
<feature type="compositionally biased region" description="Basic and acidic residues" evidence="1">
    <location>
        <begin position="136"/>
        <end position="161"/>
    </location>
</feature>
<accession>B4NSV6</accession>
<evidence type="ECO:0000256" key="1">
    <source>
        <dbReference type="SAM" id="MobiDB-lite"/>
    </source>
</evidence>
<name>B4NSV6_DROSI</name>
<dbReference type="Proteomes" id="UP000000304">
    <property type="component" value="Unassembled WGS sequence"/>
</dbReference>
<keyword evidence="3" id="KW-1185">Reference proteome</keyword>
<evidence type="ECO:0000313" key="2">
    <source>
        <dbReference type="EMBL" id="EDX15288.1"/>
    </source>
</evidence>
<proteinExistence type="predicted"/>
<organism evidence="2 3">
    <name type="scientific">Drosophila simulans</name>
    <name type="common">Fruit fly</name>
    <dbReference type="NCBI Taxonomy" id="7240"/>
    <lineage>
        <taxon>Eukaryota</taxon>
        <taxon>Metazoa</taxon>
        <taxon>Ecdysozoa</taxon>
        <taxon>Arthropoda</taxon>
        <taxon>Hexapoda</taxon>
        <taxon>Insecta</taxon>
        <taxon>Pterygota</taxon>
        <taxon>Neoptera</taxon>
        <taxon>Endopterygota</taxon>
        <taxon>Diptera</taxon>
        <taxon>Brachycera</taxon>
        <taxon>Muscomorpha</taxon>
        <taxon>Ephydroidea</taxon>
        <taxon>Drosophilidae</taxon>
        <taxon>Drosophila</taxon>
        <taxon>Sophophora</taxon>
    </lineage>
</organism>
<evidence type="ECO:0000313" key="3">
    <source>
        <dbReference type="Proteomes" id="UP000000304"/>
    </source>
</evidence>
<feature type="region of interest" description="Disordered" evidence="1">
    <location>
        <begin position="88"/>
        <end position="119"/>
    </location>
</feature>
<feature type="compositionally biased region" description="Low complexity" evidence="1">
    <location>
        <begin position="55"/>
        <end position="65"/>
    </location>
</feature>
<feature type="compositionally biased region" description="Basic and acidic residues" evidence="1">
    <location>
        <begin position="44"/>
        <end position="54"/>
    </location>
</feature>
<dbReference type="HOGENOM" id="CLU_1645514_0_0_1"/>
<feature type="region of interest" description="Disordered" evidence="1">
    <location>
        <begin position="39"/>
        <end position="65"/>
    </location>
</feature>
<feature type="region of interest" description="Disordered" evidence="1">
    <location>
        <begin position="131"/>
        <end position="161"/>
    </location>
</feature>
<dbReference type="OrthoDB" id="7875416at2759"/>
<dbReference type="AlphaFoldDB" id="B4NSV6"/>
<sequence>MGGRLWHQQSVTWTWPASMESEDAPEARVWEEAEAISWRTAGQESRDPRIHARADGAATTKAAEADVVPGSAATAAAPMPLQAGVSGRAAVEGGADRRLAAPGGRGRGSTKGAEAKSALGQVVRAWRSLEQNRQQHRMEGKRKLPIRRDTGAEDRRDHQFF</sequence>